<evidence type="ECO:0000313" key="2">
    <source>
        <dbReference type="Proteomes" id="UP000281553"/>
    </source>
</evidence>
<dbReference type="AlphaFoldDB" id="A0A3P7MDH3"/>
<gene>
    <name evidence="1" type="ORF">DILT_LOCUS13865</name>
</gene>
<organism evidence="1 2">
    <name type="scientific">Dibothriocephalus latus</name>
    <name type="common">Fish tapeworm</name>
    <name type="synonym">Diphyllobothrium latum</name>
    <dbReference type="NCBI Taxonomy" id="60516"/>
    <lineage>
        <taxon>Eukaryota</taxon>
        <taxon>Metazoa</taxon>
        <taxon>Spiralia</taxon>
        <taxon>Lophotrochozoa</taxon>
        <taxon>Platyhelminthes</taxon>
        <taxon>Cestoda</taxon>
        <taxon>Eucestoda</taxon>
        <taxon>Diphyllobothriidea</taxon>
        <taxon>Diphyllobothriidae</taxon>
        <taxon>Dibothriocephalus</taxon>
    </lineage>
</organism>
<name>A0A3P7MDH3_DIBLA</name>
<accession>A0A3P7MDH3</accession>
<reference evidence="1 2" key="1">
    <citation type="submission" date="2018-11" db="EMBL/GenBank/DDBJ databases">
        <authorList>
            <consortium name="Pathogen Informatics"/>
        </authorList>
    </citation>
    <scope>NUCLEOTIDE SEQUENCE [LARGE SCALE GENOMIC DNA]</scope>
</reference>
<protein>
    <submittedName>
        <fullName evidence="1">Uncharacterized protein</fullName>
    </submittedName>
</protein>
<proteinExistence type="predicted"/>
<keyword evidence="2" id="KW-1185">Reference proteome</keyword>
<dbReference type="OrthoDB" id="66546at2759"/>
<evidence type="ECO:0000313" key="1">
    <source>
        <dbReference type="EMBL" id="VDN21587.1"/>
    </source>
</evidence>
<feature type="non-terminal residue" evidence="1">
    <location>
        <position position="167"/>
    </location>
</feature>
<dbReference type="EMBL" id="UYRU01071895">
    <property type="protein sequence ID" value="VDN21587.1"/>
    <property type="molecule type" value="Genomic_DNA"/>
</dbReference>
<sequence>MDNYALVAPEMLSKQLQPEYWQSPGVPTEVGNDASSPSLSHLSLRAFDSFLCDIAQYATDGLRIGVFLDYLTPISKDATEQSFPPTFRLLADLLANFLSDFQTAVATLEHKIRQGELRTLMGLLQSLQPWPLRLRLVAGLLLQTVPSQLTALHADSSAVLFLNTLEE</sequence>
<dbReference type="Proteomes" id="UP000281553">
    <property type="component" value="Unassembled WGS sequence"/>
</dbReference>